<feature type="domain" description="Ribose-phosphate pyrophosphokinase N-terminal" evidence="5">
    <location>
        <begin position="35"/>
        <end position="110"/>
    </location>
</feature>
<dbReference type="SUPFAM" id="SSF53271">
    <property type="entry name" value="PRTase-like"/>
    <property type="match status" value="2"/>
</dbReference>
<dbReference type="Pfam" id="PF00156">
    <property type="entry name" value="Pribosyltran"/>
    <property type="match status" value="1"/>
</dbReference>
<comment type="similarity">
    <text evidence="1">Belongs to the ribose-phosphate pyrophosphokinase family.</text>
</comment>
<protein>
    <submittedName>
        <fullName evidence="6">Ribose-phosphate pyrophosphokinase 1</fullName>
    </submittedName>
</protein>
<dbReference type="InterPro" id="IPR000836">
    <property type="entry name" value="PRTase_dom"/>
</dbReference>
<dbReference type="InterPro" id="IPR029099">
    <property type="entry name" value="Pribosyltran_N"/>
</dbReference>
<accession>A0AAP0B3U5</accession>
<comment type="catalytic activity">
    <reaction evidence="3">
        <text>D-ribose 5-phosphate + ATP = 5-phospho-alpha-D-ribose 1-diphosphate + AMP + H(+)</text>
        <dbReference type="Rhea" id="RHEA:15609"/>
        <dbReference type="ChEBI" id="CHEBI:15378"/>
        <dbReference type="ChEBI" id="CHEBI:30616"/>
        <dbReference type="ChEBI" id="CHEBI:58017"/>
        <dbReference type="ChEBI" id="CHEBI:78346"/>
        <dbReference type="ChEBI" id="CHEBI:456215"/>
        <dbReference type="EC" id="2.7.6.1"/>
    </reaction>
</comment>
<dbReference type="GO" id="GO:0002189">
    <property type="term" value="C:ribose phosphate diphosphokinase complex"/>
    <property type="evidence" value="ECO:0007669"/>
    <property type="project" value="TreeGrafter"/>
</dbReference>
<dbReference type="GO" id="GO:0000287">
    <property type="term" value="F:magnesium ion binding"/>
    <property type="evidence" value="ECO:0007669"/>
    <property type="project" value="InterPro"/>
</dbReference>
<reference evidence="6 7" key="1">
    <citation type="journal article" date="2022" name="Nat. Plants">
        <title>Genomes of leafy and leafless Platanthera orchids illuminate the evolution of mycoheterotrophy.</title>
        <authorList>
            <person name="Li M.H."/>
            <person name="Liu K.W."/>
            <person name="Li Z."/>
            <person name="Lu H.C."/>
            <person name="Ye Q.L."/>
            <person name="Zhang D."/>
            <person name="Wang J.Y."/>
            <person name="Li Y.F."/>
            <person name="Zhong Z.M."/>
            <person name="Liu X."/>
            <person name="Yu X."/>
            <person name="Liu D.K."/>
            <person name="Tu X.D."/>
            <person name="Liu B."/>
            <person name="Hao Y."/>
            <person name="Liao X.Y."/>
            <person name="Jiang Y.T."/>
            <person name="Sun W.H."/>
            <person name="Chen J."/>
            <person name="Chen Y.Q."/>
            <person name="Ai Y."/>
            <person name="Zhai J.W."/>
            <person name="Wu S.S."/>
            <person name="Zhou Z."/>
            <person name="Hsiao Y.Y."/>
            <person name="Wu W.L."/>
            <person name="Chen Y.Y."/>
            <person name="Lin Y.F."/>
            <person name="Hsu J.L."/>
            <person name="Li C.Y."/>
            <person name="Wang Z.W."/>
            <person name="Zhao X."/>
            <person name="Zhong W.Y."/>
            <person name="Ma X.K."/>
            <person name="Ma L."/>
            <person name="Huang J."/>
            <person name="Chen G.Z."/>
            <person name="Huang M.Z."/>
            <person name="Huang L."/>
            <person name="Peng D.H."/>
            <person name="Luo Y.B."/>
            <person name="Zou S.Q."/>
            <person name="Chen S.P."/>
            <person name="Lan S."/>
            <person name="Tsai W.C."/>
            <person name="Van de Peer Y."/>
            <person name="Liu Z.J."/>
        </authorList>
    </citation>
    <scope>NUCLEOTIDE SEQUENCE [LARGE SCALE GENOMIC DNA]</scope>
    <source>
        <strain evidence="6">Lor287</strain>
    </source>
</reference>
<dbReference type="GO" id="GO:0005737">
    <property type="term" value="C:cytoplasm"/>
    <property type="evidence" value="ECO:0007669"/>
    <property type="project" value="TreeGrafter"/>
</dbReference>
<evidence type="ECO:0000259" key="4">
    <source>
        <dbReference type="Pfam" id="PF00156"/>
    </source>
</evidence>
<dbReference type="CDD" id="cd06223">
    <property type="entry name" value="PRTases_typeI"/>
    <property type="match status" value="1"/>
</dbReference>
<dbReference type="EMBL" id="JBBWWQ010000016">
    <property type="protein sequence ID" value="KAK8926245.1"/>
    <property type="molecule type" value="Genomic_DNA"/>
</dbReference>
<evidence type="ECO:0000313" key="6">
    <source>
        <dbReference type="EMBL" id="KAK8926245.1"/>
    </source>
</evidence>
<dbReference type="InterPro" id="IPR005946">
    <property type="entry name" value="Rib-P_diPkinase"/>
</dbReference>
<evidence type="ECO:0000256" key="1">
    <source>
        <dbReference type="ARBA" id="ARBA00006478"/>
    </source>
</evidence>
<evidence type="ECO:0000259" key="5">
    <source>
        <dbReference type="Pfam" id="PF13793"/>
    </source>
</evidence>
<dbReference type="PANTHER" id="PTHR10210:SF41">
    <property type="entry name" value="RIBOSE-PHOSPHATE PYROPHOSPHOKINASE 1, CHLOROPLASTIC"/>
    <property type="match status" value="1"/>
</dbReference>
<gene>
    <name evidence="6" type="primary">PRS1</name>
    <name evidence="6" type="ORF">KSP39_PZI018733</name>
</gene>
<feature type="domain" description="Phosphoribosyltransferase" evidence="4">
    <location>
        <begin position="124"/>
        <end position="190"/>
    </location>
</feature>
<dbReference type="Pfam" id="PF13793">
    <property type="entry name" value="Pribosyltran_N"/>
    <property type="match status" value="1"/>
</dbReference>
<dbReference type="Gene3D" id="3.40.50.2020">
    <property type="match status" value="2"/>
</dbReference>
<dbReference type="SMART" id="SM01400">
    <property type="entry name" value="Pribosyltran_N"/>
    <property type="match status" value="1"/>
</dbReference>
<dbReference type="GO" id="GO:0006015">
    <property type="term" value="P:5-phosphoribose 1-diphosphate biosynthetic process"/>
    <property type="evidence" value="ECO:0007669"/>
    <property type="project" value="TreeGrafter"/>
</dbReference>
<evidence type="ECO:0000313" key="7">
    <source>
        <dbReference type="Proteomes" id="UP001418222"/>
    </source>
</evidence>
<dbReference type="PANTHER" id="PTHR10210">
    <property type="entry name" value="RIBOSE-PHOSPHATE DIPHOSPHOKINASE FAMILY MEMBER"/>
    <property type="match status" value="1"/>
</dbReference>
<name>A0AAP0B3U5_9ASPA</name>
<keyword evidence="7" id="KW-1185">Reference proteome</keyword>
<comment type="caution">
    <text evidence="6">The sequence shown here is derived from an EMBL/GenBank/DDBJ whole genome shotgun (WGS) entry which is preliminary data.</text>
</comment>
<dbReference type="GO" id="GO:0006164">
    <property type="term" value="P:purine nucleotide biosynthetic process"/>
    <property type="evidence" value="ECO:0007669"/>
    <property type="project" value="TreeGrafter"/>
</dbReference>
<evidence type="ECO:0000256" key="2">
    <source>
        <dbReference type="ARBA" id="ARBA00022727"/>
    </source>
</evidence>
<proteinExistence type="inferred from homology"/>
<keyword evidence="2" id="KW-0545">Nucleotide biosynthesis</keyword>
<evidence type="ECO:0000256" key="3">
    <source>
        <dbReference type="ARBA" id="ARBA00049535"/>
    </source>
</evidence>
<dbReference type="GO" id="GO:0004749">
    <property type="term" value="F:ribose phosphate diphosphokinase activity"/>
    <property type="evidence" value="ECO:0007669"/>
    <property type="project" value="UniProtKB-EC"/>
</dbReference>
<dbReference type="InterPro" id="IPR029057">
    <property type="entry name" value="PRTase-like"/>
</dbReference>
<dbReference type="Proteomes" id="UP001418222">
    <property type="component" value="Unassembled WGS sequence"/>
</dbReference>
<organism evidence="6 7">
    <name type="scientific">Platanthera zijinensis</name>
    <dbReference type="NCBI Taxonomy" id="2320716"/>
    <lineage>
        <taxon>Eukaryota</taxon>
        <taxon>Viridiplantae</taxon>
        <taxon>Streptophyta</taxon>
        <taxon>Embryophyta</taxon>
        <taxon>Tracheophyta</taxon>
        <taxon>Spermatophyta</taxon>
        <taxon>Magnoliopsida</taxon>
        <taxon>Liliopsida</taxon>
        <taxon>Asparagales</taxon>
        <taxon>Orchidaceae</taxon>
        <taxon>Orchidoideae</taxon>
        <taxon>Orchideae</taxon>
        <taxon>Orchidinae</taxon>
        <taxon>Platanthera</taxon>
    </lineage>
</organism>
<dbReference type="AlphaFoldDB" id="A0AAP0B3U5"/>
<sequence length="235" mass="26434">MGDDIIVEELSAVVESDIHNDLEDEFPSELPPLRRVGKIEIKMFYDKNIAVLLPDNVEGCNVFLVQPTCPPISDNFMELCNMIDVCCEGSTEKITAVIPYFGYARADQKRLILNYLTSKPLCSHDLVVVSPDVGGVKRAQDFAKKLFDAPLAVIDHSRRDQEVAKVSSLIGDVRDKVAIMIDDIIDTAGNITFWRHIYAPFGTVVTFMNMGVKLSFVNVRLRNFIHFYVQTDDIC</sequence>